<evidence type="ECO:0008006" key="6">
    <source>
        <dbReference type="Google" id="ProtNLM"/>
    </source>
</evidence>
<protein>
    <recommendedName>
        <fullName evidence="6">Effector</fullName>
    </recommendedName>
</protein>
<keyword evidence="1" id="KW-0175">Coiled coil</keyword>
<dbReference type="EMBL" id="CP054393">
    <property type="protein sequence ID" value="QTX03114.1"/>
    <property type="molecule type" value="Genomic_DNA"/>
</dbReference>
<dbReference type="RefSeq" id="WP_210954547.1">
    <property type="nucleotide sequence ID" value="NZ_CP054393.1"/>
</dbReference>
<dbReference type="AlphaFoldDB" id="A0A975FJB2"/>
<reference evidence="3" key="1">
    <citation type="submission" date="2020-06" db="EMBL/GenBank/DDBJ databases">
        <title>Complete genome sequence of Candidatus Phytoplasma luffae NCHU2019.</title>
        <authorList>
            <person name="Cho S.-T."/>
            <person name="Tan C.-M."/>
            <person name="Li J.-R."/>
            <person name="Chien Y.-Y."/>
            <person name="Chiu Y.-C."/>
            <person name="Yang J.-Y."/>
            <person name="Kuo C.-H."/>
        </authorList>
    </citation>
    <scope>NUCLEOTIDE SEQUENCE</scope>
    <source>
        <strain evidence="3">NCHU2019</strain>
    </source>
</reference>
<keyword evidence="5" id="KW-1185">Reference proteome</keyword>
<evidence type="ECO:0000256" key="1">
    <source>
        <dbReference type="SAM" id="Coils"/>
    </source>
</evidence>
<dbReference type="KEGG" id="pluf:LFWB_5030"/>
<feature type="coiled-coil region" evidence="1">
    <location>
        <begin position="155"/>
        <end position="263"/>
    </location>
</feature>
<proteinExistence type="predicted"/>
<keyword evidence="2" id="KW-0472">Membrane</keyword>
<evidence type="ECO:0000313" key="5">
    <source>
        <dbReference type="Proteomes" id="UP000672038"/>
    </source>
</evidence>
<organism evidence="3 5">
    <name type="scientific">Loofah witches'-broom phytoplasma</name>
    <dbReference type="NCBI Taxonomy" id="35773"/>
    <lineage>
        <taxon>Bacteria</taxon>
        <taxon>Bacillati</taxon>
        <taxon>Mycoplasmatota</taxon>
        <taxon>Mollicutes</taxon>
        <taxon>Acholeplasmatales</taxon>
        <taxon>Acholeplasmataceae</taxon>
        <taxon>Candidatus Phytoplasma</taxon>
        <taxon>16SrVIII (Loofah witches'-broom group)</taxon>
    </lineage>
</organism>
<dbReference type="Proteomes" id="UP000672038">
    <property type="component" value="Chromosome"/>
</dbReference>
<accession>A0A975FJB2</accession>
<dbReference type="EMBL" id="CP054393">
    <property type="protein sequence ID" value="QTX03069.1"/>
    <property type="molecule type" value="Genomic_DNA"/>
</dbReference>
<keyword evidence="2" id="KW-0812">Transmembrane</keyword>
<dbReference type="KEGG" id="pluf:LFWB_5480"/>
<sequence length="276" mass="32325">MNNNFFKKHLVTIVIILPFVIAIIIGINQGFNDYQNEKNYLSPLENKPQQIPSKIKRSTEETPQPKIKTTAARFDQIKTYVFSESDENTLLPNDLSEEEKTQINKLKNSWQLSLNSLNEQKTWVDEKQTECDEYQAQLNSLQPQIEALKPQQQKLEQDQADKNKIINQKKEVRKQFKYLPNQPEEVRKKREENKRILEAEIDKLQDEVIKIVGEIGKINVQIGILESDQKLYKSRLKDSKESKQDLEKRYKNAELQYKDLIISGLNKLYDITSTEG</sequence>
<keyword evidence="2" id="KW-1133">Transmembrane helix</keyword>
<name>A0A975FJB2_LOWBP</name>
<gene>
    <name evidence="3" type="ORF">LFWB_5030</name>
    <name evidence="4" type="ORF">LFWB_5480</name>
</gene>
<feature type="transmembrane region" description="Helical" evidence="2">
    <location>
        <begin position="12"/>
        <end position="31"/>
    </location>
</feature>
<evidence type="ECO:0000313" key="3">
    <source>
        <dbReference type="EMBL" id="QTX03069.1"/>
    </source>
</evidence>
<evidence type="ECO:0000256" key="2">
    <source>
        <dbReference type="SAM" id="Phobius"/>
    </source>
</evidence>
<evidence type="ECO:0000313" key="4">
    <source>
        <dbReference type="EMBL" id="QTX03114.1"/>
    </source>
</evidence>